<dbReference type="RefSeq" id="WP_307040771.1">
    <property type="nucleotide sequence ID" value="NZ_JAUSYA010000001.1"/>
</dbReference>
<organism evidence="1 2">
    <name type="scientific">Streptomyces achromogenes</name>
    <dbReference type="NCBI Taxonomy" id="67255"/>
    <lineage>
        <taxon>Bacteria</taxon>
        <taxon>Bacillati</taxon>
        <taxon>Actinomycetota</taxon>
        <taxon>Actinomycetes</taxon>
        <taxon>Kitasatosporales</taxon>
        <taxon>Streptomycetaceae</taxon>
        <taxon>Streptomyces</taxon>
    </lineage>
</organism>
<reference evidence="1 2" key="1">
    <citation type="submission" date="2023-07" db="EMBL/GenBank/DDBJ databases">
        <title>Comparative genomics of wheat-associated soil bacteria to identify genetic determinants of phenazine resistance.</title>
        <authorList>
            <person name="Mouncey N."/>
        </authorList>
    </citation>
    <scope>NUCLEOTIDE SEQUENCE [LARGE SCALE GENOMIC DNA]</scope>
    <source>
        <strain evidence="1 2">W4I19-2</strain>
    </source>
</reference>
<gene>
    <name evidence="1" type="ORF">QFZ56_001234</name>
</gene>
<protein>
    <submittedName>
        <fullName evidence="1">Uncharacterized protein</fullName>
    </submittedName>
</protein>
<comment type="caution">
    <text evidence="1">The sequence shown here is derived from an EMBL/GenBank/DDBJ whole genome shotgun (WGS) entry which is preliminary data.</text>
</comment>
<keyword evidence="2" id="KW-1185">Reference proteome</keyword>
<accession>A0ABU0PWD5</accession>
<evidence type="ECO:0000313" key="1">
    <source>
        <dbReference type="EMBL" id="MDQ0682271.1"/>
    </source>
</evidence>
<dbReference type="EMBL" id="JAUSYA010000001">
    <property type="protein sequence ID" value="MDQ0682271.1"/>
    <property type="molecule type" value="Genomic_DNA"/>
</dbReference>
<sequence length="334" mass="36645">MTRTDDGDETTERRLRLWISEIPETLRELRGEILDEDFPFDFGPASLAALEAHLLAEYRSADEKPDLDFRPTRCAAVYLGEVLLDVAGGRWGWQPRGAPGSPAGRPVVHPDPALGLAPLSPLSLVARAVRTRTGSVFTEEAAGLAEAVAELRRHKPGWAPAVATHPGQDPRTAGADHPELLRWLGVRAREFARWTDEAGPAADGGRHWDFSPASLDLLETVLRERFDGSAGLLGAKSGAFVQGAVWYLGEVVRRARDGVVWQYRPRTRFDEPLGTAMFHAADEIYLDTPRVAQPGLREGGSAYPMAALNLLFWVTDELDNPIEARLADVLDDFA</sequence>
<name>A0ABU0PWD5_STRAH</name>
<proteinExistence type="predicted"/>
<evidence type="ECO:0000313" key="2">
    <source>
        <dbReference type="Proteomes" id="UP001243364"/>
    </source>
</evidence>
<dbReference type="Proteomes" id="UP001243364">
    <property type="component" value="Unassembled WGS sequence"/>
</dbReference>